<accession>A0A3S9XE54</accession>
<proteinExistence type="predicted"/>
<protein>
    <submittedName>
        <fullName evidence="1">Uncharacterized protein</fullName>
    </submittedName>
</protein>
<evidence type="ECO:0000313" key="2">
    <source>
        <dbReference type="Proteomes" id="UP000273143"/>
    </source>
</evidence>
<dbReference type="Proteomes" id="UP000273143">
    <property type="component" value="Chromosome"/>
</dbReference>
<evidence type="ECO:0000313" key="1">
    <source>
        <dbReference type="EMBL" id="AZS50681.1"/>
    </source>
</evidence>
<name>A0A3S9XE54_9GAMM</name>
<dbReference type="KEGG" id="emo:DM558_07765"/>
<dbReference type="EMBL" id="CP029822">
    <property type="protein sequence ID" value="AZS50681.1"/>
    <property type="molecule type" value="Genomic_DNA"/>
</dbReference>
<dbReference type="AlphaFoldDB" id="A0A3S9XE54"/>
<sequence>MVKRNCKTCGCEFEARQADINRGWARYCSKSCKALGPKNIRHYKAITNAIRFGNHSGFANNGKGDL</sequence>
<gene>
    <name evidence="1" type="ORF">DM558_07765</name>
</gene>
<dbReference type="RefSeq" id="WP_127163218.1">
    <property type="nucleotide sequence ID" value="NZ_CP029822.1"/>
</dbReference>
<keyword evidence="2" id="KW-1185">Reference proteome</keyword>
<organism evidence="1 2">
    <name type="scientific">Entomomonas moraniae</name>
    <dbReference type="NCBI Taxonomy" id="2213226"/>
    <lineage>
        <taxon>Bacteria</taxon>
        <taxon>Pseudomonadati</taxon>
        <taxon>Pseudomonadota</taxon>
        <taxon>Gammaproteobacteria</taxon>
        <taxon>Pseudomonadales</taxon>
        <taxon>Pseudomonadaceae</taxon>
        <taxon>Entomomonas</taxon>
    </lineage>
</organism>
<reference evidence="2" key="1">
    <citation type="submission" date="2018-06" db="EMBL/GenBank/DDBJ databases">
        <title>Complete genome of Pseudomonas insecticola strain QZS01.</title>
        <authorList>
            <person name="Wang J."/>
            <person name="Su Q."/>
        </authorList>
    </citation>
    <scope>NUCLEOTIDE SEQUENCE [LARGE SCALE GENOMIC DNA]</scope>
    <source>
        <strain evidence="2">QZS01</strain>
    </source>
</reference>